<dbReference type="PROSITE" id="PS51257">
    <property type="entry name" value="PROKAR_LIPOPROTEIN"/>
    <property type="match status" value="1"/>
</dbReference>
<dbReference type="EMBL" id="JBHSEC010000020">
    <property type="protein sequence ID" value="MFC4411409.1"/>
    <property type="molecule type" value="Genomic_DNA"/>
</dbReference>
<comment type="caution">
    <text evidence="2">The sequence shown here is derived from an EMBL/GenBank/DDBJ whole genome shotgun (WGS) entry which is preliminary data.</text>
</comment>
<dbReference type="RefSeq" id="WP_378156334.1">
    <property type="nucleotide sequence ID" value="NZ_JBHSEC010000020.1"/>
</dbReference>
<protein>
    <recommendedName>
        <fullName evidence="4">Lipoprotein</fullName>
    </recommendedName>
</protein>
<name>A0ABV8X8X2_9LACT</name>
<proteinExistence type="predicted"/>
<evidence type="ECO:0000313" key="2">
    <source>
        <dbReference type="EMBL" id="MFC4411409.1"/>
    </source>
</evidence>
<feature type="chain" id="PRO_5046989076" description="Lipoprotein" evidence="1">
    <location>
        <begin position="25"/>
        <end position="137"/>
    </location>
</feature>
<evidence type="ECO:0000313" key="3">
    <source>
        <dbReference type="Proteomes" id="UP001595817"/>
    </source>
</evidence>
<gene>
    <name evidence="2" type="ORF">ACFOZY_13350</name>
</gene>
<feature type="signal peptide" evidence="1">
    <location>
        <begin position="1"/>
        <end position="24"/>
    </location>
</feature>
<evidence type="ECO:0000256" key="1">
    <source>
        <dbReference type="SAM" id="SignalP"/>
    </source>
</evidence>
<accession>A0ABV8X8X2</accession>
<reference evidence="3" key="1">
    <citation type="journal article" date="2019" name="Int. J. Syst. Evol. Microbiol.">
        <title>The Global Catalogue of Microorganisms (GCM) 10K type strain sequencing project: providing services to taxonomists for standard genome sequencing and annotation.</title>
        <authorList>
            <consortium name="The Broad Institute Genomics Platform"/>
            <consortium name="The Broad Institute Genome Sequencing Center for Infectious Disease"/>
            <person name="Wu L."/>
            <person name="Ma J."/>
        </authorList>
    </citation>
    <scope>NUCLEOTIDE SEQUENCE [LARGE SCALE GENOMIC DNA]</scope>
    <source>
        <strain evidence="3">CCUG 59778</strain>
    </source>
</reference>
<organism evidence="2 3">
    <name type="scientific">Chungangia koreensis</name>
    <dbReference type="NCBI Taxonomy" id="752657"/>
    <lineage>
        <taxon>Bacteria</taxon>
        <taxon>Bacillati</taxon>
        <taxon>Bacillota</taxon>
        <taxon>Bacilli</taxon>
        <taxon>Lactobacillales</taxon>
        <taxon>Chungangia</taxon>
    </lineage>
</organism>
<keyword evidence="1" id="KW-0732">Signal</keyword>
<sequence>MKRFQGIGFVLLFLLAACSPPVQTVPMEKVIFSGEGDEWKIEYQYDPAEYAEKKVNWVQLEPKTLDVSNIDLSDMDIEFKSRDGVITGNVGGMKTKIEENTISFLVGTVNFDTYEEDEFQFTVIYKDQRDDIKLKLR</sequence>
<dbReference type="Proteomes" id="UP001595817">
    <property type="component" value="Unassembled WGS sequence"/>
</dbReference>
<evidence type="ECO:0008006" key="4">
    <source>
        <dbReference type="Google" id="ProtNLM"/>
    </source>
</evidence>
<keyword evidence="3" id="KW-1185">Reference proteome</keyword>